<gene>
    <name evidence="2" type="ORF">OHK93_003124</name>
</gene>
<dbReference type="EMBL" id="JAPUFD010000016">
    <property type="protein sequence ID" value="MDI1491913.1"/>
    <property type="molecule type" value="Genomic_DNA"/>
</dbReference>
<feature type="region of interest" description="Disordered" evidence="1">
    <location>
        <begin position="301"/>
        <end position="542"/>
    </location>
</feature>
<dbReference type="AlphaFoldDB" id="A0AA43TXU5"/>
<sequence>MSSRPFRPLLADLQAFSTNFHLSTAPPPPLDATLPLFPEPKKTTTATTAPGPATRPPNTGTSAPPEQLPTPRTLSRTLSPLEPLDEPLQPPPRLLPWFARNEPKPDISRPYPPYGTLPSRPEWEAIYGSGSTLPSIGPPASPPTTTRGGMRGMSGLSWQQQWECVYGPWSTAPEIGPPASPPPPTRMRGDRAGMTTTMGSIGEMTWQQQWHAIYGPNTPLPTVFPPGDPRQEGEAWLTRPSALQPEIVARVSPLQAKASAEAAAMAAGSTEATGLKTGRKRANVVSDGSEYMARVEAIRSQVGEQHRHGPPARNSERAARLARQRTEERRERVRRDVGGLRIPGHDYGDGGEEGARERERREGVWVGPVVEERQGGVGDGEMGVRLRGGGCAMSLSRRVGKGREGRSVAMDEREGQGGGEGGVDGGEGGEGALEGEEGGEGAQAGDEGAEEELGSDEEEEEEVEWSEEEVGEAEEEFGSDEEEEEVQWSEVGEDDDHLSSFDTAFPEAPTSLSPSPAPSDDSDADFESDRDDEEESSPFKEDRIWDGELERWIILVSSSFTTRDEGALVEVTEIHLEGEEVEAAA</sequence>
<organism evidence="2 3">
    <name type="scientific">Ramalina farinacea</name>
    <dbReference type="NCBI Taxonomy" id="258253"/>
    <lineage>
        <taxon>Eukaryota</taxon>
        <taxon>Fungi</taxon>
        <taxon>Dikarya</taxon>
        <taxon>Ascomycota</taxon>
        <taxon>Pezizomycotina</taxon>
        <taxon>Lecanoromycetes</taxon>
        <taxon>OSLEUM clade</taxon>
        <taxon>Lecanoromycetidae</taxon>
        <taxon>Lecanorales</taxon>
        <taxon>Lecanorineae</taxon>
        <taxon>Ramalinaceae</taxon>
        <taxon>Ramalina</taxon>
    </lineage>
</organism>
<feature type="compositionally biased region" description="Basic and acidic residues" evidence="1">
    <location>
        <begin position="314"/>
        <end position="363"/>
    </location>
</feature>
<reference evidence="2" key="1">
    <citation type="journal article" date="2023" name="Genome Biol. Evol.">
        <title>First Whole Genome Sequence and Flow Cytometry Genome Size Data for the Lichen-Forming Fungus Ramalina farinacea (Ascomycota).</title>
        <authorList>
            <person name="Llewellyn T."/>
            <person name="Mian S."/>
            <person name="Hill R."/>
            <person name="Leitch I.J."/>
            <person name="Gaya E."/>
        </authorList>
    </citation>
    <scope>NUCLEOTIDE SEQUENCE</scope>
    <source>
        <strain evidence="2">LIQ254RAFAR</strain>
    </source>
</reference>
<evidence type="ECO:0000313" key="3">
    <source>
        <dbReference type="Proteomes" id="UP001161017"/>
    </source>
</evidence>
<feature type="compositionally biased region" description="Acidic residues" evidence="1">
    <location>
        <begin position="447"/>
        <end position="496"/>
    </location>
</feature>
<comment type="caution">
    <text evidence="2">The sequence shown here is derived from an EMBL/GenBank/DDBJ whole genome shotgun (WGS) entry which is preliminary data.</text>
</comment>
<dbReference type="Proteomes" id="UP001161017">
    <property type="component" value="Unassembled WGS sequence"/>
</dbReference>
<feature type="compositionally biased region" description="Low complexity" evidence="1">
    <location>
        <begin position="43"/>
        <end position="61"/>
    </location>
</feature>
<feature type="compositionally biased region" description="Gly residues" evidence="1">
    <location>
        <begin position="416"/>
        <end position="432"/>
    </location>
</feature>
<proteinExistence type="predicted"/>
<feature type="region of interest" description="Disordered" evidence="1">
    <location>
        <begin position="20"/>
        <end position="92"/>
    </location>
</feature>
<evidence type="ECO:0000313" key="2">
    <source>
        <dbReference type="EMBL" id="MDI1491913.1"/>
    </source>
</evidence>
<name>A0AA43TXU5_9LECA</name>
<feature type="compositionally biased region" description="Gly residues" evidence="1">
    <location>
        <begin position="375"/>
        <end position="391"/>
    </location>
</feature>
<protein>
    <submittedName>
        <fullName evidence="2">Uncharacterized protein</fullName>
    </submittedName>
</protein>
<keyword evidence="3" id="KW-1185">Reference proteome</keyword>
<evidence type="ECO:0000256" key="1">
    <source>
        <dbReference type="SAM" id="MobiDB-lite"/>
    </source>
</evidence>
<feature type="compositionally biased region" description="Basic and acidic residues" evidence="1">
    <location>
        <begin position="401"/>
        <end position="415"/>
    </location>
</feature>
<feature type="compositionally biased region" description="Acidic residues" evidence="1">
    <location>
        <begin position="520"/>
        <end position="536"/>
    </location>
</feature>
<accession>A0AA43TXU5</accession>